<dbReference type="Gene3D" id="1.10.10.10">
    <property type="entry name" value="Winged helix-like DNA-binding domain superfamily/Winged helix DNA-binding domain"/>
    <property type="match status" value="1"/>
</dbReference>
<dbReference type="InterPro" id="IPR000600">
    <property type="entry name" value="ROK"/>
</dbReference>
<dbReference type="InterPro" id="IPR036390">
    <property type="entry name" value="WH_DNA-bd_sf"/>
</dbReference>
<dbReference type="InterPro" id="IPR043129">
    <property type="entry name" value="ATPase_NBD"/>
</dbReference>
<evidence type="ECO:0000256" key="1">
    <source>
        <dbReference type="ARBA" id="ARBA00002486"/>
    </source>
</evidence>
<dbReference type="Gene3D" id="3.30.420.40">
    <property type="match status" value="2"/>
</dbReference>
<dbReference type="EMBL" id="AAXG02000006">
    <property type="protein sequence ID" value="EDN01356.1"/>
    <property type="molecule type" value="Genomic_DNA"/>
</dbReference>
<evidence type="ECO:0000313" key="4">
    <source>
        <dbReference type="EMBL" id="EDN01356.1"/>
    </source>
</evidence>
<dbReference type="SUPFAM" id="SSF46785">
    <property type="entry name" value="Winged helix' DNA-binding domain"/>
    <property type="match status" value="1"/>
</dbReference>
<dbReference type="Proteomes" id="UP000003639">
    <property type="component" value="Unassembled WGS sequence"/>
</dbReference>
<dbReference type="SUPFAM" id="SSF53067">
    <property type="entry name" value="Actin-like ATPase domain"/>
    <property type="match status" value="1"/>
</dbReference>
<proteinExistence type="inferred from homology"/>
<protein>
    <submittedName>
        <fullName evidence="4">ROK family protein</fullName>
    </submittedName>
</protein>
<comment type="function">
    <text evidence="1">Transcriptional repressor of xylose-utilizing enzymes.</text>
</comment>
<reference evidence="4 5" key="2">
    <citation type="submission" date="2007-06" db="EMBL/GenBank/DDBJ databases">
        <title>Draft genome sequence of Pseudoflavonifractor capillosus ATCC 29799.</title>
        <authorList>
            <person name="Sudarsanam P."/>
            <person name="Ley R."/>
            <person name="Guruge J."/>
            <person name="Turnbaugh P.J."/>
            <person name="Mahowald M."/>
            <person name="Liep D."/>
            <person name="Gordon J."/>
        </authorList>
    </citation>
    <scope>NUCLEOTIDE SEQUENCE [LARGE SCALE GENOMIC DNA]</scope>
    <source>
        <strain evidence="4 5">ATCC 29799</strain>
    </source>
</reference>
<dbReference type="RefSeq" id="WP_006571473.1">
    <property type="nucleotide sequence ID" value="NZ_AAXG02000006.1"/>
</dbReference>
<organism evidence="4 5">
    <name type="scientific">Pseudoflavonifractor capillosus ATCC 29799</name>
    <dbReference type="NCBI Taxonomy" id="411467"/>
    <lineage>
        <taxon>Bacteria</taxon>
        <taxon>Bacillati</taxon>
        <taxon>Bacillota</taxon>
        <taxon>Clostridia</taxon>
        <taxon>Eubacteriales</taxon>
        <taxon>Oscillospiraceae</taxon>
        <taxon>Pseudoflavonifractor</taxon>
    </lineage>
</organism>
<dbReference type="STRING" id="411467.BACCAP_00924"/>
<name>A6NRU6_9FIRM</name>
<keyword evidence="3" id="KW-0119">Carbohydrate metabolism</keyword>
<gene>
    <name evidence="4" type="ORF">BACCAP_00924</name>
</gene>
<keyword evidence="5" id="KW-1185">Reference proteome</keyword>
<dbReference type="PANTHER" id="PTHR18964">
    <property type="entry name" value="ROK (REPRESSOR, ORF, KINASE) FAMILY"/>
    <property type="match status" value="1"/>
</dbReference>
<dbReference type="eggNOG" id="COG1940">
    <property type="taxonomic scope" value="Bacteria"/>
</dbReference>
<dbReference type="InterPro" id="IPR036388">
    <property type="entry name" value="WH-like_DNA-bd_sf"/>
</dbReference>
<evidence type="ECO:0000256" key="3">
    <source>
        <dbReference type="ARBA" id="ARBA00022629"/>
    </source>
</evidence>
<dbReference type="AlphaFoldDB" id="A6NRU6"/>
<dbReference type="OrthoDB" id="9810372at2"/>
<sequence length="376" mass="39932">MKRTPRNADYTKNYNRNLVLRLLRHRQMSRADLAAASGLTRASVSLIVEELQRQGVVEELEPTATKRGRTPLPLAIRGGVYCAVGVYLNRSGCQMGVVDLNGTLLEKRSLSPGACSDTAALVSAAAELLVQAQPDGSKMLGIGVSAPGPLDSGGGRILNPPGFARWHGAPVCQMLTEKTGQPVWLENNACTLAQYYCEAKGLRDALLLLVDSGVGSGVISGGRLLQSGGGFTSELGHTTIDFNGRLCSCGGRGCLEAYAAVPNLLRGTAYTSWRQLVENAAQGVPDAAELLEQEAAYLSAGITNLVNLVDVDTVILAGDISWGFETFRPLLEKRLQGRLIGRTDRAVALETMSAETDTQICAAAAAVFRNFLTEPV</sequence>
<accession>A6NRU6</accession>
<reference evidence="4 5" key="1">
    <citation type="submission" date="2007-04" db="EMBL/GenBank/DDBJ databases">
        <authorList>
            <person name="Fulton L."/>
            <person name="Clifton S."/>
            <person name="Fulton B."/>
            <person name="Xu J."/>
            <person name="Minx P."/>
            <person name="Pepin K.H."/>
            <person name="Johnson M."/>
            <person name="Thiruvilangam P."/>
            <person name="Bhonagiri V."/>
            <person name="Nash W.E."/>
            <person name="Mardis E.R."/>
            <person name="Wilson R.K."/>
        </authorList>
    </citation>
    <scope>NUCLEOTIDE SEQUENCE [LARGE SCALE GENOMIC DNA]</scope>
    <source>
        <strain evidence="4 5">ATCC 29799</strain>
    </source>
</reference>
<dbReference type="GO" id="GO:0042732">
    <property type="term" value="P:D-xylose metabolic process"/>
    <property type="evidence" value="ECO:0007669"/>
    <property type="project" value="UniProtKB-KW"/>
</dbReference>
<comment type="similarity">
    <text evidence="2">Belongs to the ROK (NagC/XylR) family.</text>
</comment>
<evidence type="ECO:0000256" key="2">
    <source>
        <dbReference type="ARBA" id="ARBA00006479"/>
    </source>
</evidence>
<evidence type="ECO:0000313" key="5">
    <source>
        <dbReference type="Proteomes" id="UP000003639"/>
    </source>
</evidence>
<keyword evidence="3" id="KW-0859">Xylose metabolism</keyword>
<comment type="caution">
    <text evidence="4">The sequence shown here is derived from an EMBL/GenBank/DDBJ whole genome shotgun (WGS) entry which is preliminary data.</text>
</comment>
<dbReference type="PANTHER" id="PTHR18964:SF149">
    <property type="entry name" value="BIFUNCTIONAL UDP-N-ACETYLGLUCOSAMINE 2-EPIMERASE_N-ACETYLMANNOSAMINE KINASE"/>
    <property type="match status" value="1"/>
</dbReference>
<dbReference type="Pfam" id="PF00480">
    <property type="entry name" value="ROK"/>
    <property type="match status" value="1"/>
</dbReference>